<evidence type="ECO:0000256" key="1">
    <source>
        <dbReference type="SAM" id="Phobius"/>
    </source>
</evidence>
<gene>
    <name evidence="2" type="ORF">GKO32_24825</name>
</gene>
<keyword evidence="3" id="KW-1185">Reference proteome</keyword>
<dbReference type="Proteomes" id="UP000440096">
    <property type="component" value="Unassembled WGS sequence"/>
</dbReference>
<feature type="transmembrane region" description="Helical" evidence="1">
    <location>
        <begin position="12"/>
        <end position="34"/>
    </location>
</feature>
<proteinExistence type="predicted"/>
<reference evidence="2 3" key="1">
    <citation type="submission" date="2019-11" db="EMBL/GenBank/DDBJ databases">
        <title>Draft genome of Amycolatopsis RM579.</title>
        <authorList>
            <person name="Duangmal K."/>
            <person name="Mingma R."/>
        </authorList>
    </citation>
    <scope>NUCLEOTIDE SEQUENCE [LARGE SCALE GENOMIC DNA]</scope>
    <source>
        <strain evidence="2 3">RM579</strain>
    </source>
</reference>
<keyword evidence="1" id="KW-0472">Membrane</keyword>
<evidence type="ECO:0000313" key="3">
    <source>
        <dbReference type="Proteomes" id="UP000440096"/>
    </source>
</evidence>
<accession>A0A6N7YZ42</accession>
<dbReference type="AlphaFoldDB" id="A0A6N7YZ42"/>
<evidence type="ECO:0000313" key="2">
    <source>
        <dbReference type="EMBL" id="MTD57178.1"/>
    </source>
</evidence>
<keyword evidence="1" id="KW-0812">Transmembrane</keyword>
<sequence>MTWQPTSDWQRIGYQALAQLWLPLGLIAVVMFTYKRFLHRRLTTELAKLTGPTIVGSMPPQQVIESFLSSVYGRNDANRDVVAGILGGDLTTISTRTDVHLRLSAVSHDVYRLRNTITYRFRKNVTASHFIVFATSDARLRDAISYACEFPLFELWFIPDDSLFQHGVDSMLGKVEIGVDYRDYDNQVHSLGFRELSLKEVKFREWSRYLPLFSEPVGSFPRQHAHDYLGSLRIFDCDLDTMIDDGPPIESVERLSVRQAALERIDEGACYWLAPYPCYVDHISIDVRELDFEGSGAWEFLVMPFCFRASNVASSWLPAEEMTSVELRSWLLPGHGVALLWRAAKMDRVVGSGP</sequence>
<name>A0A6N7YZ42_9PSEU</name>
<dbReference type="EMBL" id="WMBA01000044">
    <property type="protein sequence ID" value="MTD57178.1"/>
    <property type="molecule type" value="Genomic_DNA"/>
</dbReference>
<comment type="caution">
    <text evidence="2">The sequence shown here is derived from an EMBL/GenBank/DDBJ whole genome shotgun (WGS) entry which is preliminary data.</text>
</comment>
<organism evidence="2 3">
    <name type="scientific">Amycolatopsis pithecellobii</name>
    <dbReference type="NCBI Taxonomy" id="664692"/>
    <lineage>
        <taxon>Bacteria</taxon>
        <taxon>Bacillati</taxon>
        <taxon>Actinomycetota</taxon>
        <taxon>Actinomycetes</taxon>
        <taxon>Pseudonocardiales</taxon>
        <taxon>Pseudonocardiaceae</taxon>
        <taxon>Amycolatopsis</taxon>
    </lineage>
</organism>
<protein>
    <submittedName>
        <fullName evidence="2">Uncharacterized protein</fullName>
    </submittedName>
</protein>
<dbReference type="OrthoDB" id="3656879at2"/>
<keyword evidence="1" id="KW-1133">Transmembrane helix</keyword>